<gene>
    <name evidence="6" type="ordered locus">PAS_chr2-1_0272</name>
</gene>
<name>C4R062_KOMPG</name>
<dbReference type="EMBL" id="FN392320">
    <property type="protein sequence ID" value="CAY68886.1"/>
    <property type="molecule type" value="Genomic_DNA"/>
</dbReference>
<dbReference type="InterPro" id="IPR009027">
    <property type="entry name" value="Ribosomal_bL9/RNase_H1_N"/>
</dbReference>
<evidence type="ECO:0000256" key="1">
    <source>
        <dbReference type="ARBA" id="ARBA00010605"/>
    </source>
</evidence>
<evidence type="ECO:0000256" key="2">
    <source>
        <dbReference type="ARBA" id="ARBA00022980"/>
    </source>
</evidence>
<dbReference type="InterPro" id="IPR000244">
    <property type="entry name" value="Ribosomal_bL9"/>
</dbReference>
<dbReference type="GO" id="GO:0003735">
    <property type="term" value="F:structural constituent of ribosome"/>
    <property type="evidence" value="ECO:0007669"/>
    <property type="project" value="InterPro"/>
</dbReference>
<proteinExistence type="inferred from homology"/>
<dbReference type="KEGG" id="ppa:PAS_chr2-1_0272"/>
<keyword evidence="2" id="KW-0689">Ribosomal protein</keyword>
<dbReference type="eggNOG" id="ENOG502SF3K">
    <property type="taxonomic scope" value="Eukaryota"/>
</dbReference>
<dbReference type="InterPro" id="IPR020070">
    <property type="entry name" value="Ribosomal_bL9_N"/>
</dbReference>
<dbReference type="STRING" id="644223.C4R062"/>
<keyword evidence="7" id="KW-1185">Reference proteome</keyword>
<dbReference type="Pfam" id="PF01281">
    <property type="entry name" value="Ribosomal_L9_N"/>
    <property type="match status" value="1"/>
</dbReference>
<sequence length="246" mass="27563">MNRLLKRPLLTLEKPSCVRFTAISKRNRIKVQLLKDFPGVGVRGEVVNVRPSLMINTLHHNNGACYLLPGQGPRIPVVEKKHEAKQKEPLSSQSETRTTKADSKPTMTPDLLAKLTGLSFKESTSPSKAENSGSANELELATAIQDMPKVIFMRYATDDNGTLKNEIRKDRLCEHLFKLTGFTIPTEFITIQYMSPNGPIDLDYMDFVGDYTLTFKLSSTFEPIVKNAKIISSNIDLALQKDLIRP</sequence>
<dbReference type="GO" id="GO:0006412">
    <property type="term" value="P:translation"/>
    <property type="evidence" value="ECO:0007669"/>
    <property type="project" value="InterPro"/>
</dbReference>
<dbReference type="PANTHER" id="PTHR21368">
    <property type="entry name" value="50S RIBOSOMAL PROTEIN L9"/>
    <property type="match status" value="1"/>
</dbReference>
<dbReference type="GO" id="GO:1990904">
    <property type="term" value="C:ribonucleoprotein complex"/>
    <property type="evidence" value="ECO:0007669"/>
    <property type="project" value="UniProtKB-KW"/>
</dbReference>
<dbReference type="GeneID" id="8198821"/>
<evidence type="ECO:0000313" key="6">
    <source>
        <dbReference type="EMBL" id="CAY68886.1"/>
    </source>
</evidence>
<dbReference type="Gene3D" id="3.40.5.10">
    <property type="entry name" value="Ribosomal protein L9, N-terminal domain"/>
    <property type="match status" value="1"/>
</dbReference>
<dbReference type="InParanoid" id="C4R062"/>
<evidence type="ECO:0000256" key="4">
    <source>
        <dbReference type="SAM" id="MobiDB-lite"/>
    </source>
</evidence>
<protein>
    <recommendedName>
        <fullName evidence="5">Ribosomal protein L9 domain-containing protein</fullName>
    </recommendedName>
</protein>
<dbReference type="Proteomes" id="UP000000314">
    <property type="component" value="Chromosome 2"/>
</dbReference>
<evidence type="ECO:0000256" key="3">
    <source>
        <dbReference type="ARBA" id="ARBA00023274"/>
    </source>
</evidence>
<evidence type="ECO:0000313" key="7">
    <source>
        <dbReference type="Proteomes" id="UP000000314"/>
    </source>
</evidence>
<keyword evidence="3" id="KW-0687">Ribonucleoprotein</keyword>
<accession>C4R062</accession>
<feature type="region of interest" description="Disordered" evidence="4">
    <location>
        <begin position="80"/>
        <end position="108"/>
    </location>
</feature>
<dbReference type="InterPro" id="IPR036935">
    <property type="entry name" value="Ribosomal_bL9_N_sf"/>
</dbReference>
<dbReference type="OrthoDB" id="5555409at2759"/>
<dbReference type="SUPFAM" id="SSF55658">
    <property type="entry name" value="L9 N-domain-like"/>
    <property type="match status" value="1"/>
</dbReference>
<dbReference type="AlphaFoldDB" id="C4R062"/>
<evidence type="ECO:0000259" key="5">
    <source>
        <dbReference type="Pfam" id="PF01281"/>
    </source>
</evidence>
<comment type="similarity">
    <text evidence="1">Belongs to the bacterial ribosomal protein bL9 family.</text>
</comment>
<dbReference type="GO" id="GO:0005840">
    <property type="term" value="C:ribosome"/>
    <property type="evidence" value="ECO:0007669"/>
    <property type="project" value="UniProtKB-KW"/>
</dbReference>
<reference evidence="6 7" key="1">
    <citation type="journal article" date="2009" name="Nat. Biotechnol.">
        <title>Genome sequence of the recombinant protein production host Pichia pastoris.</title>
        <authorList>
            <person name="De Schutter K."/>
            <person name="Lin Y.C."/>
            <person name="Tiels P."/>
            <person name="Van Hecke A."/>
            <person name="Glinka S."/>
            <person name="Weber-Lehmann J."/>
            <person name="Rouze P."/>
            <person name="Van de Peer Y."/>
            <person name="Callewaert N."/>
        </authorList>
    </citation>
    <scope>NUCLEOTIDE SEQUENCE [LARGE SCALE GENOMIC DNA]</scope>
    <source>
        <strain evidence="7">GS115 / ATCC 20864</strain>
    </source>
</reference>
<dbReference type="RefSeq" id="XP_002491166.1">
    <property type="nucleotide sequence ID" value="XM_002491121.1"/>
</dbReference>
<dbReference type="HOGENOM" id="CLU_076668_0_0_1"/>
<feature type="domain" description="Ribosomal protein L9" evidence="5">
    <location>
        <begin position="29"/>
        <end position="66"/>
    </location>
</feature>
<organism evidence="6 7">
    <name type="scientific">Komagataella phaffii (strain GS115 / ATCC 20864)</name>
    <name type="common">Yeast</name>
    <name type="synonym">Pichia pastoris</name>
    <dbReference type="NCBI Taxonomy" id="644223"/>
    <lineage>
        <taxon>Eukaryota</taxon>
        <taxon>Fungi</taxon>
        <taxon>Dikarya</taxon>
        <taxon>Ascomycota</taxon>
        <taxon>Saccharomycotina</taxon>
        <taxon>Pichiomycetes</taxon>
        <taxon>Pichiales</taxon>
        <taxon>Pichiaceae</taxon>
        <taxon>Komagataella</taxon>
    </lineage>
</organism>